<evidence type="ECO:0000313" key="1">
    <source>
        <dbReference type="EMBL" id="WED56184.1"/>
    </source>
</evidence>
<protein>
    <recommendedName>
        <fullName evidence="3">Phage tail assembly protein</fullName>
    </recommendedName>
</protein>
<gene>
    <name evidence="1" type="ORF">OE059_04815</name>
</gene>
<sequence>MNNVKDKPVKIMLDKEREMLFTLNVLVDVQDEYGDVIEVFSKAMTDQDFKVIRMVMHAALKEDDPELTVEQVGRMITMTNLPRVIEALTEAIGLSTPEEVEGKTPVEPKAKQKA</sequence>
<keyword evidence="2" id="KW-1185">Reference proteome</keyword>
<dbReference type="RefSeq" id="WP_275060484.1">
    <property type="nucleotide sequence ID" value="NZ_CP109617.1"/>
</dbReference>
<reference evidence="1 2" key="1">
    <citation type="submission" date="2022-10" db="EMBL/GenBank/DDBJ databases">
        <title>Complete genome sequence of Exiguobacterium profundum TSS-3 isolated from an extremely saline-alkaline spring located in Ixtapa, Chiapas-Mexico.</title>
        <authorList>
            <person name="Rincon-Rosales R."/>
            <person name="Rogel M.A."/>
            <person name="Rincon-Molina C.I."/>
            <person name="Guerrero G."/>
            <person name="Manzano-Gomez L.A."/>
            <person name="Lopez-Lopez A."/>
            <person name="Rincon Molina F.A."/>
            <person name="Martinez-Romero E."/>
        </authorList>
    </citation>
    <scope>NUCLEOTIDE SEQUENCE [LARGE SCALE GENOMIC DNA]</scope>
    <source>
        <strain evidence="1 2">TSS-3</strain>
    </source>
</reference>
<dbReference type="Proteomes" id="UP001219957">
    <property type="component" value="Chromosome"/>
</dbReference>
<evidence type="ECO:0000313" key="2">
    <source>
        <dbReference type="Proteomes" id="UP001219957"/>
    </source>
</evidence>
<organism evidence="1 2">
    <name type="scientific">Exiguobacterium profundum</name>
    <dbReference type="NCBI Taxonomy" id="307643"/>
    <lineage>
        <taxon>Bacteria</taxon>
        <taxon>Bacillati</taxon>
        <taxon>Bacillota</taxon>
        <taxon>Bacilli</taxon>
        <taxon>Bacillales</taxon>
        <taxon>Bacillales Family XII. Incertae Sedis</taxon>
        <taxon>Exiguobacterium</taxon>
    </lineage>
</organism>
<proteinExistence type="predicted"/>
<evidence type="ECO:0008006" key="3">
    <source>
        <dbReference type="Google" id="ProtNLM"/>
    </source>
</evidence>
<dbReference type="EMBL" id="CP109617">
    <property type="protein sequence ID" value="WED56184.1"/>
    <property type="molecule type" value="Genomic_DNA"/>
</dbReference>
<name>A0ABY8B225_9BACL</name>
<accession>A0ABY8B225</accession>